<dbReference type="Proteomes" id="UP000076532">
    <property type="component" value="Unassembled WGS sequence"/>
</dbReference>
<name>A0A166BE15_9AGAM</name>
<sequence>MYNHLDTAPPQSQFRRPWSPEPFNPNPPSSNGHGEYNPYREPSDASVEALDLADYALSLSPQASRYPHPQFRPHDPYPSTPPPTRPLASRASINTPSLVSAGSLAYTASSRSAIHRPFSLPPPARSRTSLPGGASAFGHATSPIYPHIVATPFAQGPDPEIDIAQFPAWSRNWYDSNNLPPPASLYDGHVRLPNDLIEKPSPFDPGYSYPHPGSQQSHYNYPMSDESSRDLLPWSGEAGPPVDAGVKEERLRMLEHEFAEQGKGGKATAEGAEGDAGIVGSVDEKGQLITQGPRKRIAVRLLRGTLALASGATSIYAALIMKSTPAAPPAGKLPAYVLYVLSVATFLFMLYFFLFRPWCCSARPRSSAANLSGGMGMPGMPGMMVMPVSGGMGMKGKNGKKGKKGMGMGNDVQVNLIVDPGMFQAQQQDEDFDENASVPGSYSPYGAPQQNGAQRRTRPRRSVFAGLAMEEQWRAARRTLKFTMFFDVVCMVLWGAEFVLILMGKRCPSGSFGGWCNAYNVASACACLMCAASAVSILFDVKDLDASKVSPRTRP</sequence>
<dbReference type="OrthoDB" id="3253553at2759"/>
<accession>A0A166BE15</accession>
<feature type="transmembrane region" description="Helical" evidence="2">
    <location>
        <begin position="482"/>
        <end position="503"/>
    </location>
</feature>
<gene>
    <name evidence="3" type="ORF">FIBSPDRAFT_961256</name>
</gene>
<feature type="compositionally biased region" description="Pro residues" evidence="1">
    <location>
        <begin position="76"/>
        <end position="85"/>
    </location>
</feature>
<feature type="region of interest" description="Disordered" evidence="1">
    <location>
        <begin position="63"/>
        <end position="90"/>
    </location>
</feature>
<reference evidence="3 4" key="1">
    <citation type="journal article" date="2016" name="Mol. Biol. Evol.">
        <title>Comparative Genomics of Early-Diverging Mushroom-Forming Fungi Provides Insights into the Origins of Lignocellulose Decay Capabilities.</title>
        <authorList>
            <person name="Nagy L.G."/>
            <person name="Riley R."/>
            <person name="Tritt A."/>
            <person name="Adam C."/>
            <person name="Daum C."/>
            <person name="Floudas D."/>
            <person name="Sun H."/>
            <person name="Yadav J.S."/>
            <person name="Pangilinan J."/>
            <person name="Larsson K.H."/>
            <person name="Matsuura K."/>
            <person name="Barry K."/>
            <person name="Labutti K."/>
            <person name="Kuo R."/>
            <person name="Ohm R.A."/>
            <person name="Bhattacharya S.S."/>
            <person name="Shirouzu T."/>
            <person name="Yoshinaga Y."/>
            <person name="Martin F.M."/>
            <person name="Grigoriev I.V."/>
            <person name="Hibbett D.S."/>
        </authorList>
    </citation>
    <scope>NUCLEOTIDE SEQUENCE [LARGE SCALE GENOMIC DNA]</scope>
    <source>
        <strain evidence="3 4">CBS 109695</strain>
    </source>
</reference>
<dbReference type="AlphaFoldDB" id="A0A166BE15"/>
<keyword evidence="2" id="KW-0472">Membrane</keyword>
<evidence type="ECO:0000256" key="1">
    <source>
        <dbReference type="SAM" id="MobiDB-lite"/>
    </source>
</evidence>
<organism evidence="3 4">
    <name type="scientific">Athelia psychrophila</name>
    <dbReference type="NCBI Taxonomy" id="1759441"/>
    <lineage>
        <taxon>Eukaryota</taxon>
        <taxon>Fungi</taxon>
        <taxon>Dikarya</taxon>
        <taxon>Basidiomycota</taxon>
        <taxon>Agaricomycotina</taxon>
        <taxon>Agaricomycetes</taxon>
        <taxon>Agaricomycetidae</taxon>
        <taxon>Atheliales</taxon>
        <taxon>Atheliaceae</taxon>
        <taxon>Athelia</taxon>
    </lineage>
</organism>
<feature type="transmembrane region" description="Helical" evidence="2">
    <location>
        <begin position="518"/>
        <end position="539"/>
    </location>
</feature>
<evidence type="ECO:0000313" key="3">
    <source>
        <dbReference type="EMBL" id="KZP12549.1"/>
    </source>
</evidence>
<evidence type="ECO:0000256" key="2">
    <source>
        <dbReference type="SAM" id="Phobius"/>
    </source>
</evidence>
<keyword evidence="4" id="KW-1185">Reference proteome</keyword>
<dbReference type="STRING" id="436010.A0A166BE15"/>
<keyword evidence="2" id="KW-0812">Transmembrane</keyword>
<dbReference type="EMBL" id="KV417645">
    <property type="protein sequence ID" value="KZP12549.1"/>
    <property type="molecule type" value="Genomic_DNA"/>
</dbReference>
<evidence type="ECO:0000313" key="4">
    <source>
        <dbReference type="Proteomes" id="UP000076532"/>
    </source>
</evidence>
<feature type="region of interest" description="Disordered" evidence="1">
    <location>
        <begin position="197"/>
        <end position="229"/>
    </location>
</feature>
<proteinExistence type="predicted"/>
<protein>
    <submittedName>
        <fullName evidence="3">Uncharacterized protein</fullName>
    </submittedName>
</protein>
<feature type="transmembrane region" description="Helical" evidence="2">
    <location>
        <begin position="301"/>
        <end position="321"/>
    </location>
</feature>
<feature type="region of interest" description="Disordered" evidence="1">
    <location>
        <begin position="1"/>
        <end position="45"/>
    </location>
</feature>
<feature type="transmembrane region" description="Helical" evidence="2">
    <location>
        <begin position="333"/>
        <end position="355"/>
    </location>
</feature>
<keyword evidence="2" id="KW-1133">Transmembrane helix</keyword>
<feature type="compositionally biased region" description="Pro residues" evidence="1">
    <location>
        <begin position="19"/>
        <end position="28"/>
    </location>
</feature>